<feature type="domain" description="Beta-mannosidase-like galactose-binding" evidence="3">
    <location>
        <begin position="657"/>
        <end position="768"/>
    </location>
</feature>
<evidence type="ECO:0000313" key="4">
    <source>
        <dbReference type="EMBL" id="RDU48386.1"/>
    </source>
</evidence>
<dbReference type="GO" id="GO:0005975">
    <property type="term" value="P:carbohydrate metabolic process"/>
    <property type="evidence" value="ECO:0007669"/>
    <property type="project" value="InterPro"/>
</dbReference>
<dbReference type="GO" id="GO:0004553">
    <property type="term" value="F:hydrolase activity, hydrolyzing O-glycosyl compounds"/>
    <property type="evidence" value="ECO:0007669"/>
    <property type="project" value="InterPro"/>
</dbReference>
<evidence type="ECO:0000259" key="3">
    <source>
        <dbReference type="Pfam" id="PF22666"/>
    </source>
</evidence>
<dbReference type="SUPFAM" id="SSF49785">
    <property type="entry name" value="Galactose-binding domain-like"/>
    <property type="match status" value="1"/>
</dbReference>
<dbReference type="InterPro" id="IPR054593">
    <property type="entry name" value="Beta-mannosidase-like_N2"/>
</dbReference>
<dbReference type="PANTHER" id="PTHR43817:SF1">
    <property type="entry name" value="HYDROLASE, FAMILY 43, PUTATIVE (AFU_ORTHOLOGUE AFUA_3G01660)-RELATED"/>
    <property type="match status" value="1"/>
</dbReference>
<name>A0A3D8HBM5_9BACT</name>
<evidence type="ECO:0000256" key="1">
    <source>
        <dbReference type="ARBA" id="ARBA00022729"/>
    </source>
</evidence>
<accession>A0A3D8HBM5</accession>
<reference evidence="4 5" key="1">
    <citation type="submission" date="2018-07" db="EMBL/GenBank/DDBJ databases">
        <title>Parabacteroides acidifaciens nov. sp., isolated from human feces.</title>
        <authorList>
            <person name="Wang Y.J."/>
        </authorList>
    </citation>
    <scope>NUCLEOTIDE SEQUENCE [LARGE SCALE GENOMIC DNA]</scope>
    <source>
        <strain evidence="4 5">426-9</strain>
    </source>
</reference>
<proteinExistence type="predicted"/>
<dbReference type="AlphaFoldDB" id="A0A3D8HBM5"/>
<sequence>MDTSRYFPNFIPMKNTILIIPLVCLLTACVHDKQSAGEPSSEPLRTLAEQFKQPADCYKPYVWWHWMGSNFSKEGITKDLEAMKEAGIGGATIFNLASAVQETHAPTENNPWPEQTFRSEAYWEALRFAASEAKRLGLKLGLQSTPGYSTSGGPWITEERGMQQVVSSRTSLSGNRLVETVLEKPELPVYKGWGSTQQRASYYRDVAVMAVPEKADVKTYEILDLSDAMDTTGLLRWQAPAGRWTVYRIGHAPTMSNPHPLPDDLIGHALEADKMSKEQMTYHWRSVLEPLKEHLKEYIGDSFTHLLIDSYEAGDQDWTPDFRKDFIRLKGYDPLPWIALRNSAGERNDVKQFTEDYKEVVSRLYIDNGWKIAREMINEAGLKFYWEPYFGPFDSFESVAIPDIPMGEFWTGGKGAIWNTIPKAARIYGKRIVGAEAFTGRPEISQYTEDPAFLKHTADGSFASGANLLFLHHWVHQPFDDRYQPGMGMGWWGTHFGRHQTWIKPGKAFFTYLARCQMLLQQGVFISTDERMLHRKTSDADLYFIINPSDSVETRTFAFAMQKRIPELWLPDKGIICQAADWRESADSIFVNLKLNADESVFLIFPDKKENGYTAMIQPAIKVCGESSREVAGPWPISFAPKLGEPFQREFAVLSDFSEDEDTTIRYFAGTATYRKTIPVDANTVGKQKRILLDLGEMNDIAELTVNGREADVLWYPPYLADITPWIKAGENEIEIAVTNNWANRLIGDEQYPADFEWGQDRGEKLGRAMKAYPEWFLQNQPRPSNGRKTFSIWYYHRKDSPLQKAGLVGPVRIIEQDVEME</sequence>
<gene>
    <name evidence="4" type="ORF">DWU89_14750</name>
</gene>
<evidence type="ECO:0000313" key="5">
    <source>
        <dbReference type="Proteomes" id="UP000256321"/>
    </source>
</evidence>
<dbReference type="Pfam" id="PF17132">
    <property type="entry name" value="Glyco_hydro_106"/>
    <property type="match status" value="1"/>
</dbReference>
<comment type="caution">
    <text evidence="4">The sequence shown here is derived from an EMBL/GenBank/DDBJ whole genome shotgun (WGS) entry which is preliminary data.</text>
</comment>
<keyword evidence="1" id="KW-0732">Signal</keyword>
<dbReference type="Proteomes" id="UP000256321">
    <property type="component" value="Unassembled WGS sequence"/>
</dbReference>
<evidence type="ECO:0000256" key="2">
    <source>
        <dbReference type="ARBA" id="ARBA00022801"/>
    </source>
</evidence>
<dbReference type="Pfam" id="PF22666">
    <property type="entry name" value="Glyco_hydro_2_N2"/>
    <property type="match status" value="1"/>
</dbReference>
<dbReference type="Gene3D" id="2.60.120.260">
    <property type="entry name" value="Galactose-binding domain-like"/>
    <property type="match status" value="1"/>
</dbReference>
<dbReference type="InterPro" id="IPR008979">
    <property type="entry name" value="Galactose-bd-like_sf"/>
</dbReference>
<protein>
    <recommendedName>
        <fullName evidence="3">Beta-mannosidase-like galactose-binding domain-containing protein</fullName>
    </recommendedName>
</protein>
<dbReference type="EMBL" id="QREV01000040">
    <property type="protein sequence ID" value="RDU48386.1"/>
    <property type="molecule type" value="Genomic_DNA"/>
</dbReference>
<keyword evidence="2" id="KW-0378">Hydrolase</keyword>
<dbReference type="NCBIfam" id="NF045579">
    <property type="entry name" value="rhamnoside_JR"/>
    <property type="match status" value="1"/>
</dbReference>
<dbReference type="PANTHER" id="PTHR43817">
    <property type="entry name" value="GLYCOSYL HYDROLASE"/>
    <property type="match status" value="1"/>
</dbReference>
<organism evidence="4 5">
    <name type="scientific">Parabacteroides acidifaciens</name>
    <dbReference type="NCBI Taxonomy" id="2290935"/>
    <lineage>
        <taxon>Bacteria</taxon>
        <taxon>Pseudomonadati</taxon>
        <taxon>Bacteroidota</taxon>
        <taxon>Bacteroidia</taxon>
        <taxon>Bacteroidales</taxon>
        <taxon>Tannerellaceae</taxon>
        <taxon>Parabacteroides</taxon>
    </lineage>
</organism>
<dbReference type="PROSITE" id="PS51257">
    <property type="entry name" value="PROKAR_LIPOPROTEIN"/>
    <property type="match status" value="1"/>
</dbReference>